<proteinExistence type="inferred from homology"/>
<organism evidence="3">
    <name type="scientific">marine sediment metagenome</name>
    <dbReference type="NCBI Taxonomy" id="412755"/>
    <lineage>
        <taxon>unclassified sequences</taxon>
        <taxon>metagenomes</taxon>
        <taxon>ecological metagenomes</taxon>
    </lineage>
</organism>
<reference evidence="3" key="1">
    <citation type="journal article" date="2015" name="Nature">
        <title>Complex archaea that bridge the gap between prokaryotes and eukaryotes.</title>
        <authorList>
            <person name="Spang A."/>
            <person name="Saw J.H."/>
            <person name="Jorgensen S.L."/>
            <person name="Zaremba-Niedzwiedzka K."/>
            <person name="Martijn J."/>
            <person name="Lind A.E."/>
            <person name="van Eijk R."/>
            <person name="Schleper C."/>
            <person name="Guy L."/>
            <person name="Ettema T.J."/>
        </authorList>
    </citation>
    <scope>NUCLEOTIDE SEQUENCE</scope>
</reference>
<feature type="domain" description="AAA+ ATPase" evidence="2">
    <location>
        <begin position="101"/>
        <end position="234"/>
    </location>
</feature>
<feature type="non-terminal residue" evidence="3">
    <location>
        <position position="1"/>
    </location>
</feature>
<dbReference type="Gene3D" id="3.40.50.300">
    <property type="entry name" value="P-loop containing nucleotide triphosphate hydrolases"/>
    <property type="match status" value="1"/>
</dbReference>
<evidence type="ECO:0000313" key="3">
    <source>
        <dbReference type="EMBL" id="KKM22356.1"/>
    </source>
</evidence>
<evidence type="ECO:0000256" key="1">
    <source>
        <dbReference type="ARBA" id="ARBA00007448"/>
    </source>
</evidence>
<evidence type="ECO:0000259" key="2">
    <source>
        <dbReference type="SMART" id="SM00382"/>
    </source>
</evidence>
<comment type="caution">
    <text evidence="3">The sequence shown here is derived from an EMBL/GenBank/DDBJ whole genome shotgun (WGS) entry which is preliminary data.</text>
</comment>
<dbReference type="PANTHER" id="PTHR23070">
    <property type="entry name" value="BCS1 AAA-TYPE ATPASE"/>
    <property type="match status" value="1"/>
</dbReference>
<protein>
    <recommendedName>
        <fullName evidence="2">AAA+ ATPase domain-containing protein</fullName>
    </recommendedName>
</protein>
<dbReference type="EMBL" id="LAZR01013353">
    <property type="protein sequence ID" value="KKM22356.1"/>
    <property type="molecule type" value="Genomic_DNA"/>
</dbReference>
<sequence length="290" mass="31462">LEAELMTSSGFSRSQRNIQIDITGHLYQEVEEIMATLLPWVRERPVIKTTSQVYTLVQDQDGVVIRSLGKTKVDMEPGNYDPGVVAHYQHIAECLSSAEPCGRFCLFDGPPGTGKSYLIRSLISTLDAVFILIPSTMIGALSGPSLMPTFLKAKTNKKPLVLVLEDADMALVSRKVNRGNSAALAEVLNLSDGLIGEMLDLRIIATTNAERIELDPAIMRPGRMCTHLTLGELPAAQLASIYNRVAESDQGADAVQKAHAKTLAEVYRLARDTTWAAAVVPADKPAGTYL</sequence>
<dbReference type="AlphaFoldDB" id="A0A0F9I413"/>
<accession>A0A0F9I413</accession>
<dbReference type="InterPro" id="IPR003593">
    <property type="entry name" value="AAA+_ATPase"/>
</dbReference>
<dbReference type="Pfam" id="PF00004">
    <property type="entry name" value="AAA"/>
    <property type="match status" value="1"/>
</dbReference>
<comment type="similarity">
    <text evidence="1">Belongs to the AAA ATPase family. BCS1 subfamily.</text>
</comment>
<dbReference type="InterPro" id="IPR050747">
    <property type="entry name" value="Mitochondrial_chaperone_BCS1"/>
</dbReference>
<dbReference type="SUPFAM" id="SSF52540">
    <property type="entry name" value="P-loop containing nucleoside triphosphate hydrolases"/>
    <property type="match status" value="1"/>
</dbReference>
<dbReference type="SMART" id="SM00382">
    <property type="entry name" value="AAA"/>
    <property type="match status" value="1"/>
</dbReference>
<name>A0A0F9I413_9ZZZZ</name>
<dbReference type="GO" id="GO:0005524">
    <property type="term" value="F:ATP binding"/>
    <property type="evidence" value="ECO:0007669"/>
    <property type="project" value="InterPro"/>
</dbReference>
<dbReference type="InterPro" id="IPR003959">
    <property type="entry name" value="ATPase_AAA_core"/>
</dbReference>
<gene>
    <name evidence="3" type="ORF">LCGC14_1626240</name>
</gene>
<dbReference type="InterPro" id="IPR027417">
    <property type="entry name" value="P-loop_NTPase"/>
</dbReference>
<dbReference type="GO" id="GO:0016887">
    <property type="term" value="F:ATP hydrolysis activity"/>
    <property type="evidence" value="ECO:0007669"/>
    <property type="project" value="InterPro"/>
</dbReference>